<evidence type="ECO:0000313" key="1">
    <source>
        <dbReference type="EMBL" id="MDT2597977.1"/>
    </source>
</evidence>
<dbReference type="RefSeq" id="WP_089202013.1">
    <property type="nucleotide sequence ID" value="NZ_JARPYR010000043.1"/>
</dbReference>
<proteinExistence type="predicted"/>
<name>A0ABU3ETE9_9ENTE</name>
<accession>A0ABU3ETE9</accession>
<organism evidence="1 2">
    <name type="scientific">Enterococcus dongliensis</name>
    <dbReference type="NCBI Taxonomy" id="2559925"/>
    <lineage>
        <taxon>Bacteria</taxon>
        <taxon>Bacillati</taxon>
        <taxon>Bacillota</taxon>
        <taxon>Bacilli</taxon>
        <taxon>Lactobacillales</taxon>
        <taxon>Enterococcaceae</taxon>
        <taxon>Enterococcus</taxon>
    </lineage>
</organism>
<keyword evidence="2" id="KW-1185">Reference proteome</keyword>
<evidence type="ECO:0000313" key="2">
    <source>
        <dbReference type="Proteomes" id="UP001256547"/>
    </source>
</evidence>
<dbReference type="EMBL" id="JARPYR010000043">
    <property type="protein sequence ID" value="MDT2597977.1"/>
    <property type="molecule type" value="Genomic_DNA"/>
</dbReference>
<gene>
    <name evidence="1" type="ORF">P7D39_13310</name>
</gene>
<sequence>MKKIWYALEDWVGALKVLGYMSYGLCIWDAISHTFPWSWTFNDLKGDSYTFMLGCFLLELSKKIIQENELPARSTPPKTIDADTTPEYTPTVDNSLEEYIVADYLINHHSENHANHGTTDGHETDTTPAYTNIANDSLKEYIMADYLLNHHSEELNDFGSPDDYDDTDY</sequence>
<comment type="caution">
    <text evidence="1">The sequence shown here is derived from an EMBL/GenBank/DDBJ whole genome shotgun (WGS) entry which is preliminary data.</text>
</comment>
<dbReference type="Proteomes" id="UP001256547">
    <property type="component" value="Unassembled WGS sequence"/>
</dbReference>
<protein>
    <submittedName>
        <fullName evidence="1">Uncharacterized protein</fullName>
    </submittedName>
</protein>
<reference evidence="1 2" key="1">
    <citation type="submission" date="2023-03" db="EMBL/GenBank/DDBJ databases">
        <authorList>
            <person name="Shen W."/>
            <person name="Cai J."/>
        </authorList>
    </citation>
    <scope>NUCLEOTIDE SEQUENCE [LARGE SCALE GENOMIC DNA]</scope>
    <source>
        <strain evidence="1 2">P72-2</strain>
    </source>
</reference>